<dbReference type="GO" id="GO:0061343">
    <property type="term" value="P:cell adhesion involved in heart morphogenesis"/>
    <property type="evidence" value="ECO:0007669"/>
    <property type="project" value="TreeGrafter"/>
</dbReference>
<feature type="non-terminal residue" evidence="1">
    <location>
        <position position="1"/>
    </location>
</feature>
<evidence type="ECO:0000313" key="1">
    <source>
        <dbReference type="EMBL" id="NXQ34777.1"/>
    </source>
</evidence>
<name>A0A7L2C9Q6_9PASS</name>
<gene>
    <name evidence="1" type="primary">Pol_3</name>
    <name evidence="1" type="ORF">ALACHE_R16221</name>
</gene>
<dbReference type="EMBL" id="VWYE01024951">
    <property type="protein sequence ID" value="NXQ34777.1"/>
    <property type="molecule type" value="Genomic_DNA"/>
</dbReference>
<dbReference type="Proteomes" id="UP000571582">
    <property type="component" value="Unassembled WGS sequence"/>
</dbReference>
<reference evidence="1 2" key="1">
    <citation type="submission" date="2019-09" db="EMBL/GenBank/DDBJ databases">
        <title>Bird 10,000 Genomes (B10K) Project - Family phase.</title>
        <authorList>
            <person name="Zhang G."/>
        </authorList>
    </citation>
    <scope>NUCLEOTIDE SEQUENCE [LARGE SCALE GENOMIC DNA]</scope>
    <source>
        <strain evidence="1">B10K-DU-001-15</strain>
        <tissue evidence="1">Muscle</tissue>
    </source>
</reference>
<keyword evidence="2" id="KW-1185">Reference proteome</keyword>
<comment type="caution">
    <text evidence="1">The sequence shown here is derived from an EMBL/GenBank/DDBJ whole genome shotgun (WGS) entry which is preliminary data.</text>
</comment>
<organism evidence="1 2">
    <name type="scientific">Alaudala cheleensis</name>
    <name type="common">Asian short-toed lark</name>
    <dbReference type="NCBI Taxonomy" id="670337"/>
    <lineage>
        <taxon>Eukaryota</taxon>
        <taxon>Metazoa</taxon>
        <taxon>Chordata</taxon>
        <taxon>Craniata</taxon>
        <taxon>Vertebrata</taxon>
        <taxon>Euteleostomi</taxon>
        <taxon>Archelosauria</taxon>
        <taxon>Archosauria</taxon>
        <taxon>Dinosauria</taxon>
        <taxon>Saurischia</taxon>
        <taxon>Theropoda</taxon>
        <taxon>Coelurosauria</taxon>
        <taxon>Aves</taxon>
        <taxon>Neognathae</taxon>
        <taxon>Neoaves</taxon>
        <taxon>Telluraves</taxon>
        <taxon>Australaves</taxon>
        <taxon>Passeriformes</taxon>
        <taxon>Sylvioidea</taxon>
        <taxon>Alaudidae</taxon>
        <taxon>Alaudala</taxon>
    </lineage>
</organism>
<accession>A0A7L2C9Q6</accession>
<dbReference type="PANTHER" id="PTHR33395">
    <property type="entry name" value="TRANSCRIPTASE, PUTATIVE-RELATED-RELATED"/>
    <property type="match status" value="1"/>
</dbReference>
<feature type="non-terminal residue" evidence="1">
    <location>
        <position position="269"/>
    </location>
</feature>
<sequence length="269" mass="30607">CRKKIREAKAQRELSLATSLKNNKKYFYKYINGKRKDKDNLHSLLNAGGNLVSKDEEKAEVLNTFFASIFNRKTSFPQDSCPPGLVDCVREQNSPPVIQEEAVRDLLSHLDAYKSMRPDGIHPRVMREVADELAKPLSIIYHQSWFSGEVPNDWKLANVMPTHKKGWKKDLGNNRPVSLTSVPGKIMGQFVLSAITWHLQDCWGIRPSQHGLGRDRSCLTHLISFYDQVTHLISFYDQVTHLVDVGKAVDVVYLDFSKAFDTVSHSILL</sequence>
<dbReference type="AlphaFoldDB" id="A0A7L2C9Q6"/>
<dbReference type="PANTHER" id="PTHR33395:SF22">
    <property type="entry name" value="REVERSE TRANSCRIPTASE DOMAIN-CONTAINING PROTEIN"/>
    <property type="match status" value="1"/>
</dbReference>
<evidence type="ECO:0000313" key="2">
    <source>
        <dbReference type="Proteomes" id="UP000571582"/>
    </source>
</evidence>
<proteinExistence type="predicted"/>
<protein>
    <submittedName>
        <fullName evidence="1">LORF2 protein</fullName>
    </submittedName>
</protein>
<dbReference type="GO" id="GO:0031012">
    <property type="term" value="C:extracellular matrix"/>
    <property type="evidence" value="ECO:0007669"/>
    <property type="project" value="TreeGrafter"/>
</dbReference>
<dbReference type="GO" id="GO:0007508">
    <property type="term" value="P:larval heart development"/>
    <property type="evidence" value="ECO:0007669"/>
    <property type="project" value="TreeGrafter"/>
</dbReference>